<evidence type="ECO:0000313" key="2">
    <source>
        <dbReference type="EMBL" id="TFK91996.1"/>
    </source>
</evidence>
<dbReference type="Proteomes" id="UP000308197">
    <property type="component" value="Unassembled WGS sequence"/>
</dbReference>
<evidence type="ECO:0000256" key="1">
    <source>
        <dbReference type="SAM" id="Phobius"/>
    </source>
</evidence>
<feature type="transmembrane region" description="Helical" evidence="1">
    <location>
        <begin position="23"/>
        <end position="42"/>
    </location>
</feature>
<accession>A0A5C3PQU4</accession>
<keyword evidence="1" id="KW-0812">Transmembrane</keyword>
<keyword evidence="1" id="KW-0472">Membrane</keyword>
<dbReference type="EMBL" id="ML211007">
    <property type="protein sequence ID" value="TFK91996.1"/>
    <property type="molecule type" value="Genomic_DNA"/>
</dbReference>
<protein>
    <submittedName>
        <fullName evidence="2">Uncharacterized protein</fullName>
    </submittedName>
</protein>
<gene>
    <name evidence="2" type="ORF">K466DRAFT_481557</name>
</gene>
<reference evidence="2 3" key="1">
    <citation type="journal article" date="2019" name="Nat. Ecol. Evol.">
        <title>Megaphylogeny resolves global patterns of mushroom evolution.</title>
        <authorList>
            <person name="Varga T."/>
            <person name="Krizsan K."/>
            <person name="Foldi C."/>
            <person name="Dima B."/>
            <person name="Sanchez-Garcia M."/>
            <person name="Sanchez-Ramirez S."/>
            <person name="Szollosi G.J."/>
            <person name="Szarkandi J.G."/>
            <person name="Papp V."/>
            <person name="Albert L."/>
            <person name="Andreopoulos W."/>
            <person name="Angelini C."/>
            <person name="Antonin V."/>
            <person name="Barry K.W."/>
            <person name="Bougher N.L."/>
            <person name="Buchanan P."/>
            <person name="Buyck B."/>
            <person name="Bense V."/>
            <person name="Catcheside P."/>
            <person name="Chovatia M."/>
            <person name="Cooper J."/>
            <person name="Damon W."/>
            <person name="Desjardin D."/>
            <person name="Finy P."/>
            <person name="Geml J."/>
            <person name="Haridas S."/>
            <person name="Hughes K."/>
            <person name="Justo A."/>
            <person name="Karasinski D."/>
            <person name="Kautmanova I."/>
            <person name="Kiss B."/>
            <person name="Kocsube S."/>
            <person name="Kotiranta H."/>
            <person name="LaButti K.M."/>
            <person name="Lechner B.E."/>
            <person name="Liimatainen K."/>
            <person name="Lipzen A."/>
            <person name="Lukacs Z."/>
            <person name="Mihaltcheva S."/>
            <person name="Morgado L.N."/>
            <person name="Niskanen T."/>
            <person name="Noordeloos M.E."/>
            <person name="Ohm R.A."/>
            <person name="Ortiz-Santana B."/>
            <person name="Ovrebo C."/>
            <person name="Racz N."/>
            <person name="Riley R."/>
            <person name="Savchenko A."/>
            <person name="Shiryaev A."/>
            <person name="Soop K."/>
            <person name="Spirin V."/>
            <person name="Szebenyi C."/>
            <person name="Tomsovsky M."/>
            <person name="Tulloss R.E."/>
            <person name="Uehling J."/>
            <person name="Grigoriev I.V."/>
            <person name="Vagvolgyi C."/>
            <person name="Papp T."/>
            <person name="Martin F.M."/>
            <person name="Miettinen O."/>
            <person name="Hibbett D.S."/>
            <person name="Nagy L.G."/>
        </authorList>
    </citation>
    <scope>NUCLEOTIDE SEQUENCE [LARGE SCALE GENOMIC DNA]</scope>
    <source>
        <strain evidence="2 3">HHB13444</strain>
    </source>
</reference>
<dbReference type="AlphaFoldDB" id="A0A5C3PQU4"/>
<sequence>MRVFDNLYEEPTFEAPTRKEQHVVYAALGTVAVAVASTVAALQMNGAPSWLSAAYVRAVCTRVSGSYAD</sequence>
<keyword evidence="1" id="KW-1133">Transmembrane helix</keyword>
<keyword evidence="3" id="KW-1185">Reference proteome</keyword>
<evidence type="ECO:0000313" key="3">
    <source>
        <dbReference type="Proteomes" id="UP000308197"/>
    </source>
</evidence>
<organism evidence="2 3">
    <name type="scientific">Polyporus arcularius HHB13444</name>
    <dbReference type="NCBI Taxonomy" id="1314778"/>
    <lineage>
        <taxon>Eukaryota</taxon>
        <taxon>Fungi</taxon>
        <taxon>Dikarya</taxon>
        <taxon>Basidiomycota</taxon>
        <taxon>Agaricomycotina</taxon>
        <taxon>Agaricomycetes</taxon>
        <taxon>Polyporales</taxon>
        <taxon>Polyporaceae</taxon>
        <taxon>Polyporus</taxon>
    </lineage>
</organism>
<dbReference type="InParanoid" id="A0A5C3PQU4"/>
<name>A0A5C3PQU4_9APHY</name>
<proteinExistence type="predicted"/>